<gene>
    <name evidence="1" type="ORF">HNQ69_000358</name>
</gene>
<dbReference type="Proteomes" id="UP000561417">
    <property type="component" value="Unassembled WGS sequence"/>
</dbReference>
<dbReference type="AlphaFoldDB" id="A0A840NNY0"/>
<sequence>MHGLSLIHVSGKAKEDSFKLINGHTTRDDLPYKYTMRAYGPESSHGKANIEQNLVDEKKENFWDFRL</sequence>
<reference evidence="1 2" key="1">
    <citation type="submission" date="2020-08" db="EMBL/GenBank/DDBJ databases">
        <title>Genomic Encyclopedia of Type Strains, Phase IV (KMG-IV): sequencing the most valuable type-strain genomes for metagenomic binning, comparative biology and taxonomic classification.</title>
        <authorList>
            <person name="Goeker M."/>
        </authorList>
    </citation>
    <scope>NUCLEOTIDE SEQUENCE [LARGE SCALE GENOMIC DNA]</scope>
    <source>
        <strain evidence="1 2">DSM 28538</strain>
    </source>
</reference>
<protein>
    <submittedName>
        <fullName evidence="1">Uncharacterized protein</fullName>
    </submittedName>
</protein>
<name>A0A840NNY0_9HYPH</name>
<keyword evidence="2" id="KW-1185">Reference proteome</keyword>
<evidence type="ECO:0000313" key="2">
    <source>
        <dbReference type="Proteomes" id="UP000561417"/>
    </source>
</evidence>
<dbReference type="EMBL" id="JACHIM010000001">
    <property type="protein sequence ID" value="MBB5073254.1"/>
    <property type="molecule type" value="Genomic_DNA"/>
</dbReference>
<comment type="caution">
    <text evidence="1">The sequence shown here is derived from an EMBL/GenBank/DDBJ whole genome shotgun (WGS) entry which is preliminary data.</text>
</comment>
<evidence type="ECO:0000313" key="1">
    <source>
        <dbReference type="EMBL" id="MBB5073254.1"/>
    </source>
</evidence>
<organism evidence="1 2">
    <name type="scientific">Bartonella callosciuri</name>
    <dbReference type="NCBI Taxonomy" id="686223"/>
    <lineage>
        <taxon>Bacteria</taxon>
        <taxon>Pseudomonadati</taxon>
        <taxon>Pseudomonadota</taxon>
        <taxon>Alphaproteobacteria</taxon>
        <taxon>Hyphomicrobiales</taxon>
        <taxon>Bartonellaceae</taxon>
        <taxon>Bartonella</taxon>
    </lineage>
</organism>
<accession>A0A840NNY0</accession>
<proteinExistence type="predicted"/>